<dbReference type="OrthoDB" id="3211555at2"/>
<evidence type="ECO:0000256" key="6">
    <source>
        <dbReference type="ARBA" id="ARBA00023163"/>
    </source>
</evidence>
<evidence type="ECO:0000256" key="4">
    <source>
        <dbReference type="ARBA" id="ARBA00023082"/>
    </source>
</evidence>
<name>A0A100W1K3_9MYCO</name>
<dbReference type="InterPro" id="IPR036388">
    <property type="entry name" value="WH-like_DNA-bd_sf"/>
</dbReference>
<reference evidence="10" key="1">
    <citation type="journal article" date="2016" name="Genome Announc.">
        <title>Draft Genome Sequences of Five Rapidly Growing Mycobacterium Species, M. thermoresistibile, M. fortuitum subsp. acetamidolyticum, M. canariasense, M. brisbanense, and M. novocastrense.</title>
        <authorList>
            <person name="Katahira K."/>
            <person name="Ogura Y."/>
            <person name="Gotoh Y."/>
            <person name="Hayashi T."/>
        </authorList>
    </citation>
    <scope>NUCLEOTIDE SEQUENCE [LARGE SCALE GENOMIC DNA]</scope>
    <source>
        <strain evidence="10">JCM15654</strain>
    </source>
</reference>
<keyword evidence="3" id="KW-0805">Transcription regulation</keyword>
<dbReference type="InterPro" id="IPR007627">
    <property type="entry name" value="RNA_pol_sigma70_r2"/>
</dbReference>
<dbReference type="EMBL" id="BCSX01000035">
    <property type="protein sequence ID" value="GAS89965.1"/>
    <property type="molecule type" value="Genomic_DNA"/>
</dbReference>
<keyword evidence="4" id="KW-0731">Sigma factor</keyword>
<dbReference type="GO" id="GO:0006352">
    <property type="term" value="P:DNA-templated transcription initiation"/>
    <property type="evidence" value="ECO:0007669"/>
    <property type="project" value="InterPro"/>
</dbReference>
<dbReference type="InterPro" id="IPR052704">
    <property type="entry name" value="ECF_Sigma-70_Domain"/>
</dbReference>
<dbReference type="Gene3D" id="1.10.10.10">
    <property type="entry name" value="Winged helix-like DNA-binding domain superfamily/Winged helix DNA-binding domain"/>
    <property type="match status" value="1"/>
</dbReference>
<evidence type="ECO:0000313" key="9">
    <source>
        <dbReference type="EMBL" id="GAS89965.1"/>
    </source>
</evidence>
<reference evidence="10" key="2">
    <citation type="submission" date="2016-02" db="EMBL/GenBank/DDBJ databases">
        <title>Draft genome sequence of five rapidly growing Mycobacterium species.</title>
        <authorList>
            <person name="Katahira K."/>
            <person name="Gotou Y."/>
            <person name="Iida K."/>
            <person name="Ogura Y."/>
            <person name="Hayashi T."/>
        </authorList>
    </citation>
    <scope>NUCLEOTIDE SEQUENCE [LARGE SCALE GENOMIC DNA]</scope>
    <source>
        <strain evidence="10">JCM15654</strain>
    </source>
</reference>
<dbReference type="InterPro" id="IPR013249">
    <property type="entry name" value="RNA_pol_sigma70_r4_t2"/>
</dbReference>
<accession>A0A100W1K3</accession>
<dbReference type="PANTHER" id="PTHR30173">
    <property type="entry name" value="SIGMA 19 FACTOR"/>
    <property type="match status" value="1"/>
</dbReference>
<proteinExistence type="inferred from homology"/>
<dbReference type="InterPro" id="IPR013324">
    <property type="entry name" value="RNA_pol_sigma_r3/r4-like"/>
</dbReference>
<comment type="subunit">
    <text evidence="2">Interacts transiently with the RNA polymerase catalytic core formed by RpoA, RpoB, RpoC and RpoZ (2 alpha, 1 beta, 1 beta' and 1 omega subunit) to form the RNA polymerase holoenzyme that can initiate transcription.</text>
</comment>
<evidence type="ECO:0000256" key="5">
    <source>
        <dbReference type="ARBA" id="ARBA00023125"/>
    </source>
</evidence>
<dbReference type="NCBIfam" id="NF007214">
    <property type="entry name" value="PRK09636.1"/>
    <property type="match status" value="1"/>
</dbReference>
<evidence type="ECO:0000259" key="7">
    <source>
        <dbReference type="Pfam" id="PF04542"/>
    </source>
</evidence>
<feature type="domain" description="RNA polymerase sigma factor 70 region 4 type 2" evidence="8">
    <location>
        <begin position="110"/>
        <end position="159"/>
    </location>
</feature>
<dbReference type="InterPro" id="IPR013325">
    <property type="entry name" value="RNA_pol_sigma_r2"/>
</dbReference>
<dbReference type="SUPFAM" id="SSF88659">
    <property type="entry name" value="Sigma3 and sigma4 domains of RNA polymerase sigma factors"/>
    <property type="match status" value="1"/>
</dbReference>
<dbReference type="RefSeq" id="WP_062830230.1">
    <property type="nucleotide sequence ID" value="NZ_BCSX01000035.1"/>
</dbReference>
<dbReference type="STRING" id="146020.RMCB_4061"/>
<keyword evidence="6" id="KW-0804">Transcription</keyword>
<dbReference type="GO" id="GO:0016987">
    <property type="term" value="F:sigma factor activity"/>
    <property type="evidence" value="ECO:0007669"/>
    <property type="project" value="UniProtKB-KW"/>
</dbReference>
<dbReference type="PANTHER" id="PTHR30173:SF36">
    <property type="entry name" value="ECF RNA POLYMERASE SIGMA FACTOR SIGJ"/>
    <property type="match status" value="1"/>
</dbReference>
<dbReference type="Pfam" id="PF04542">
    <property type="entry name" value="Sigma70_r2"/>
    <property type="match status" value="1"/>
</dbReference>
<evidence type="ECO:0000259" key="8">
    <source>
        <dbReference type="Pfam" id="PF08281"/>
    </source>
</evidence>
<keyword evidence="5" id="KW-0238">DNA-binding</keyword>
<evidence type="ECO:0000313" key="10">
    <source>
        <dbReference type="Proteomes" id="UP000069620"/>
    </source>
</evidence>
<dbReference type="Gene3D" id="3.10.450.50">
    <property type="match status" value="1"/>
</dbReference>
<evidence type="ECO:0000256" key="3">
    <source>
        <dbReference type="ARBA" id="ARBA00023015"/>
    </source>
</evidence>
<dbReference type="SUPFAM" id="SSF88946">
    <property type="entry name" value="Sigma2 domain of RNA polymerase sigma factors"/>
    <property type="match status" value="1"/>
</dbReference>
<comment type="similarity">
    <text evidence="1">Belongs to the sigma-70 factor family. ECF subfamily.</text>
</comment>
<dbReference type="InterPro" id="IPR032710">
    <property type="entry name" value="NTF2-like_dom_sf"/>
</dbReference>
<dbReference type="NCBIfam" id="TIGR02937">
    <property type="entry name" value="sigma70-ECF"/>
    <property type="match status" value="1"/>
</dbReference>
<dbReference type="InterPro" id="IPR014284">
    <property type="entry name" value="RNA_pol_sigma-70_dom"/>
</dbReference>
<evidence type="ECO:0000256" key="1">
    <source>
        <dbReference type="ARBA" id="ARBA00010641"/>
    </source>
</evidence>
<feature type="domain" description="RNA polymerase sigma-70 region 2" evidence="7">
    <location>
        <begin position="11"/>
        <end position="74"/>
    </location>
</feature>
<comment type="caution">
    <text evidence="9">The sequence shown here is derived from an EMBL/GenBank/DDBJ whole genome shotgun (WGS) entry which is preliminary data.</text>
</comment>
<dbReference type="Pfam" id="PF08281">
    <property type="entry name" value="Sigma70_r4_2"/>
    <property type="match status" value="1"/>
</dbReference>
<dbReference type="Gene3D" id="1.10.1740.10">
    <property type="match status" value="1"/>
</dbReference>
<sequence length="297" mass="32701">MTDLADAEEVFTEVRPRLFGLAYRMLGSVAEAEDVLQDAWVRWQATDRDDVREPAAFLITMVTRMCVNVLQSARVRRETYIGPWLPDPVDTSADPALGAERGEALQVATLMLMEKLAPPERAAYILREAFDYPYELIGETIAVSDVNARQLVSRARRHLAARRGEPASTEAQRRLLTAFVAAAQTGDMSDLEELLASDVASYTDGNGMRNAAPVPVVGRERVSKFVLAFRRRFWRNSTVTWITANGQGGALISQDGRLAAFLTVTVSAEGIEELLWVLSPDKLAHIATAVPDPAETV</sequence>
<dbReference type="NCBIfam" id="TIGR02957">
    <property type="entry name" value="SigX4"/>
    <property type="match status" value="1"/>
</dbReference>
<gene>
    <name evidence="9" type="ORF">RMCB_4061</name>
</gene>
<dbReference type="InterPro" id="IPR014303">
    <property type="entry name" value="RNA_pol_sigma-70_ECF"/>
</dbReference>
<dbReference type="Proteomes" id="UP000069620">
    <property type="component" value="Unassembled WGS sequence"/>
</dbReference>
<dbReference type="GO" id="GO:0003677">
    <property type="term" value="F:DNA binding"/>
    <property type="evidence" value="ECO:0007669"/>
    <property type="project" value="UniProtKB-KW"/>
</dbReference>
<dbReference type="AlphaFoldDB" id="A0A100W1K3"/>
<organism evidence="9 10">
    <name type="scientific">Mycolicibacterium brisbanense</name>
    <dbReference type="NCBI Taxonomy" id="146020"/>
    <lineage>
        <taxon>Bacteria</taxon>
        <taxon>Bacillati</taxon>
        <taxon>Actinomycetota</taxon>
        <taxon>Actinomycetes</taxon>
        <taxon>Mycobacteriales</taxon>
        <taxon>Mycobacteriaceae</taxon>
        <taxon>Mycolicibacterium</taxon>
    </lineage>
</organism>
<keyword evidence="10" id="KW-1185">Reference proteome</keyword>
<evidence type="ECO:0000256" key="2">
    <source>
        <dbReference type="ARBA" id="ARBA00011344"/>
    </source>
</evidence>
<protein>
    <submittedName>
        <fullName evidence="9">ECF-family RNA polymerase sigma factor</fullName>
    </submittedName>
</protein>
<dbReference type="SUPFAM" id="SSF54427">
    <property type="entry name" value="NTF2-like"/>
    <property type="match status" value="1"/>
</dbReference>